<dbReference type="EMBL" id="ACYG01000024">
    <property type="protein sequence ID" value="EEV17647.1"/>
    <property type="molecule type" value="Genomic_DNA"/>
</dbReference>
<comment type="caution">
    <text evidence="2">The sequence shown here is derived from an EMBL/GenBank/DDBJ whole genome shotgun (WGS) entry which is preliminary data.</text>
</comment>
<name>C8PHN3_9BACT</name>
<keyword evidence="1" id="KW-0812">Transmembrane</keyword>
<accession>C8PHN3</accession>
<dbReference type="AlphaFoldDB" id="C8PHN3"/>
<organism evidence="2 3">
    <name type="scientific">Campylobacter gracilis RM3268</name>
    <dbReference type="NCBI Taxonomy" id="553220"/>
    <lineage>
        <taxon>Bacteria</taxon>
        <taxon>Pseudomonadati</taxon>
        <taxon>Campylobacterota</taxon>
        <taxon>Epsilonproteobacteria</taxon>
        <taxon>Campylobacterales</taxon>
        <taxon>Campylobacteraceae</taxon>
        <taxon>Campylobacter</taxon>
    </lineage>
</organism>
<gene>
    <name evidence="2" type="ORF">CAMGR0001_0480</name>
</gene>
<evidence type="ECO:0000313" key="2">
    <source>
        <dbReference type="EMBL" id="EEV17647.1"/>
    </source>
</evidence>
<reference evidence="2 3" key="1">
    <citation type="submission" date="2009-07" db="EMBL/GenBank/DDBJ databases">
        <authorList>
            <person name="Madupu R."/>
            <person name="Sebastian Y."/>
            <person name="Durkin A.S."/>
            <person name="Torralba M."/>
            <person name="Methe B."/>
            <person name="Sutton G.G."/>
            <person name="Strausberg R.L."/>
            <person name="Nelson K.E."/>
        </authorList>
    </citation>
    <scope>NUCLEOTIDE SEQUENCE [LARGE SCALE GENOMIC DNA]</scope>
    <source>
        <strain evidence="2 3">RM3268</strain>
    </source>
</reference>
<evidence type="ECO:0000256" key="1">
    <source>
        <dbReference type="SAM" id="Phobius"/>
    </source>
</evidence>
<dbReference type="Proteomes" id="UP000005709">
    <property type="component" value="Unassembled WGS sequence"/>
</dbReference>
<sequence>MSEKIKLARTGLEPETCLQLILNPKFIKIIKRLYLEFFALYILIALSAFVLPENIGDNAACAGFVSLMKQFFKCRHGRDWLMRRICGALLSCDVGG</sequence>
<keyword evidence="3" id="KW-1185">Reference proteome</keyword>
<feature type="transmembrane region" description="Helical" evidence="1">
    <location>
        <begin position="33"/>
        <end position="51"/>
    </location>
</feature>
<protein>
    <submittedName>
        <fullName evidence="2">Uncharacterized protein</fullName>
    </submittedName>
</protein>
<keyword evidence="1" id="KW-0472">Membrane</keyword>
<proteinExistence type="predicted"/>
<evidence type="ECO:0000313" key="3">
    <source>
        <dbReference type="Proteomes" id="UP000005709"/>
    </source>
</evidence>
<keyword evidence="1" id="KW-1133">Transmembrane helix</keyword>